<dbReference type="SUPFAM" id="SSF56655">
    <property type="entry name" value="Carbohydrate phosphatase"/>
    <property type="match status" value="2"/>
</dbReference>
<comment type="cofactor">
    <cofactor evidence="1 9">
        <name>Mg(2+)</name>
        <dbReference type="ChEBI" id="CHEBI:18420"/>
    </cofactor>
</comment>
<dbReference type="GO" id="GO:0000103">
    <property type="term" value="P:sulfate assimilation"/>
    <property type="evidence" value="ECO:0007669"/>
    <property type="project" value="TreeGrafter"/>
</dbReference>
<dbReference type="InterPro" id="IPR006239">
    <property type="entry name" value="DPNP"/>
</dbReference>
<sequence>MSYEKELAAAKKAVALAARLSRGVQKTLMQSEVWTKSDKTPVTAADYGSQAVVSIVLERELKPVTLSLVAEEVDTGDLRKKGSEVFLEGITKLVRDTLASDESYADSPITTEDVLNAIDCGKSQGGSTGCHWVLDPIDGTRGFVRGEQYAVGLALLVEGKVVVGVMACPNLPLSSAVVEKDDKSCQDNVGCLFFATTGSGAYVQPLNGNSPPQEVRVSSNENLEEAKFLESYHMPIPLHSSIAKKLGITALPVRIDSQAKYAAVSRGDAEMYLRFTLVGYREWIWDHAAGSIITTALLMSYEKELAAAKKAVSLAAHLSQGVQKTLSQSEVWTKSNKTPVTAADYGSQAVVSIVLERELKPVTLSLVAEEVDTGDLRKEGSEEFLEGITKLVRETLATDESYADSPITTEDVLNAIDCGQSQGGSSGCHWVLDPIDGTRGFVRGEQYAVGLALLVEGKVVVGVMACPNLPLSSAVVETDDKSCQENVGCLFFATTGSGAYVQPLNGNSPPQEVRVSSNENLAEAKFLESYHMPIPLHSSIAMVRSCLVYYSVLSCSYNPGRLNNFIDLRAKRFKL</sequence>
<dbReference type="GO" id="GO:0046872">
    <property type="term" value="F:metal ion binding"/>
    <property type="evidence" value="ECO:0007669"/>
    <property type="project" value="UniProtKB-KW"/>
</dbReference>
<evidence type="ECO:0000313" key="10">
    <source>
        <dbReference type="EMBL" id="KAF2599928.1"/>
    </source>
</evidence>
<dbReference type="Gene3D" id="3.40.190.80">
    <property type="match status" value="1"/>
</dbReference>
<dbReference type="InterPro" id="IPR020583">
    <property type="entry name" value="Inositol_monoP_metal-BS"/>
</dbReference>
<protein>
    <recommendedName>
        <fullName evidence="3">3'(2'),5'-bisphosphate nucleotidase</fullName>
        <ecNumber evidence="3">3.1.3.7</ecNumber>
    </recommendedName>
</protein>
<evidence type="ECO:0000256" key="4">
    <source>
        <dbReference type="ARBA" id="ARBA00022723"/>
    </source>
</evidence>
<gene>
    <name evidence="10" type="ORF">F2Q68_00012544</name>
</gene>
<evidence type="ECO:0000256" key="1">
    <source>
        <dbReference type="ARBA" id="ARBA00001946"/>
    </source>
</evidence>
<comment type="catalytic activity">
    <reaction evidence="8">
        <text>3'-phosphoadenylyl sulfate + H2O = adenosine 5'-phosphosulfate + phosphate</text>
        <dbReference type="Rhea" id="RHEA:77639"/>
        <dbReference type="ChEBI" id="CHEBI:15377"/>
        <dbReference type="ChEBI" id="CHEBI:43474"/>
        <dbReference type="ChEBI" id="CHEBI:58243"/>
        <dbReference type="ChEBI" id="CHEBI:58339"/>
        <dbReference type="EC" id="3.1.3.7"/>
    </reaction>
    <physiologicalReaction direction="left-to-right" evidence="8">
        <dbReference type="Rhea" id="RHEA:77640"/>
    </physiologicalReaction>
</comment>
<feature type="binding site" evidence="9">
    <location>
        <position position="286"/>
    </location>
    <ligand>
        <name>Mg(2+)</name>
        <dbReference type="ChEBI" id="CHEBI:18420"/>
        <label>1</label>
        <note>catalytic</note>
    </ligand>
</feature>
<evidence type="ECO:0000313" key="11">
    <source>
        <dbReference type="Proteomes" id="UP000712281"/>
    </source>
</evidence>
<dbReference type="Pfam" id="PF00459">
    <property type="entry name" value="Inositol_P"/>
    <property type="match status" value="2"/>
</dbReference>
<dbReference type="AlphaFoldDB" id="A0A8S9L3H5"/>
<dbReference type="PANTHER" id="PTHR43200:SF22">
    <property type="entry name" value="3'(2'),5'-BISPHOSPHATE NUCLEOTIDASE"/>
    <property type="match status" value="1"/>
</dbReference>
<comment type="caution">
    <text evidence="10">The sequence shown here is derived from an EMBL/GenBank/DDBJ whole genome shotgun (WGS) entry which is preliminary data.</text>
</comment>
<dbReference type="PROSITE" id="PS00629">
    <property type="entry name" value="IMP_1"/>
    <property type="match status" value="2"/>
</dbReference>
<dbReference type="CDD" id="cd01517">
    <property type="entry name" value="PAP_phosphatase"/>
    <property type="match status" value="1"/>
</dbReference>
<dbReference type="GO" id="GO:0008441">
    <property type="term" value="F:3'(2'),5'-bisphosphate nucleotidase activity"/>
    <property type="evidence" value="ECO:0007669"/>
    <property type="project" value="UniProtKB-EC"/>
</dbReference>
<feature type="binding site" evidence="9">
    <location>
        <position position="138"/>
    </location>
    <ligand>
        <name>Mg(2+)</name>
        <dbReference type="ChEBI" id="CHEBI:18420"/>
        <label>1</label>
        <note>catalytic</note>
    </ligand>
</feature>
<keyword evidence="4 9" id="KW-0479">Metal-binding</keyword>
<keyword evidence="5" id="KW-0378">Hydrolase</keyword>
<evidence type="ECO:0000256" key="7">
    <source>
        <dbReference type="ARBA" id="ARBA00044479"/>
    </source>
</evidence>
<comment type="similarity">
    <text evidence="2">Belongs to the inositol monophosphatase superfamily.</text>
</comment>
<name>A0A8S9L3H5_BRACR</name>
<proteinExistence type="inferred from homology"/>
<reference evidence="10" key="1">
    <citation type="submission" date="2019-12" db="EMBL/GenBank/DDBJ databases">
        <title>Genome sequencing and annotation of Brassica cretica.</title>
        <authorList>
            <person name="Studholme D.J."/>
            <person name="Sarris P.F."/>
        </authorList>
    </citation>
    <scope>NUCLEOTIDE SEQUENCE</scope>
    <source>
        <strain evidence="10">PFS-001/15</strain>
        <tissue evidence="10">Leaf</tissue>
    </source>
</reference>
<accession>A0A8S9L3H5</accession>
<dbReference type="NCBIfam" id="TIGR01330">
    <property type="entry name" value="bisphos_HAL2"/>
    <property type="match status" value="1"/>
</dbReference>
<feature type="binding site" evidence="9">
    <location>
        <position position="71"/>
    </location>
    <ligand>
        <name>Mg(2+)</name>
        <dbReference type="ChEBI" id="CHEBI:18420"/>
        <label>1</label>
        <note>catalytic</note>
    </ligand>
</feature>
<dbReference type="InterPro" id="IPR000760">
    <property type="entry name" value="Inositol_monophosphatase-like"/>
</dbReference>
<evidence type="ECO:0000256" key="6">
    <source>
        <dbReference type="ARBA" id="ARBA00022842"/>
    </source>
</evidence>
<dbReference type="FunFam" id="3.30.540.10:FF:000016">
    <property type="entry name" value="SAL1 phosphatase"/>
    <property type="match status" value="2"/>
</dbReference>
<dbReference type="PANTHER" id="PTHR43200">
    <property type="entry name" value="PHOSPHATASE"/>
    <property type="match status" value="1"/>
</dbReference>
<evidence type="ECO:0000256" key="8">
    <source>
        <dbReference type="ARBA" id="ARBA00044484"/>
    </source>
</evidence>
<evidence type="ECO:0000256" key="3">
    <source>
        <dbReference type="ARBA" id="ARBA00012633"/>
    </source>
</evidence>
<dbReference type="InterPro" id="IPR051090">
    <property type="entry name" value="Inositol_monoP_superfamily"/>
</dbReference>
<evidence type="ECO:0000256" key="2">
    <source>
        <dbReference type="ARBA" id="ARBA00009759"/>
    </source>
</evidence>
<evidence type="ECO:0000256" key="9">
    <source>
        <dbReference type="PIRSR" id="PIRSR600760-2"/>
    </source>
</evidence>
<evidence type="ECO:0000256" key="5">
    <source>
        <dbReference type="ARBA" id="ARBA00022801"/>
    </source>
</evidence>
<feature type="binding site" evidence="9">
    <location>
        <position position="137"/>
    </location>
    <ligand>
        <name>Mg(2+)</name>
        <dbReference type="ChEBI" id="CHEBI:18420"/>
        <label>1</label>
        <note>catalytic</note>
    </ligand>
</feature>
<dbReference type="EMBL" id="QGKW02000717">
    <property type="protein sequence ID" value="KAF2599928.1"/>
    <property type="molecule type" value="Genomic_DNA"/>
</dbReference>
<keyword evidence="6 9" id="KW-0460">Magnesium</keyword>
<dbReference type="Proteomes" id="UP000712281">
    <property type="component" value="Unassembled WGS sequence"/>
</dbReference>
<comment type="catalytic activity">
    <reaction evidence="7">
        <text>adenosine 3',5'-bisphosphate + H2O = AMP + phosphate</text>
        <dbReference type="Rhea" id="RHEA:10040"/>
        <dbReference type="ChEBI" id="CHEBI:15377"/>
        <dbReference type="ChEBI" id="CHEBI:43474"/>
        <dbReference type="ChEBI" id="CHEBI:58343"/>
        <dbReference type="ChEBI" id="CHEBI:456215"/>
        <dbReference type="EC" id="3.1.3.7"/>
    </reaction>
    <physiologicalReaction direction="left-to-right" evidence="7">
        <dbReference type="Rhea" id="RHEA:10041"/>
    </physiologicalReaction>
</comment>
<dbReference type="Gene3D" id="3.30.540.10">
    <property type="entry name" value="Fructose-1,6-Bisphosphatase, subunit A, domain 1"/>
    <property type="match status" value="2"/>
</dbReference>
<organism evidence="10 11">
    <name type="scientific">Brassica cretica</name>
    <name type="common">Mustard</name>
    <dbReference type="NCBI Taxonomy" id="69181"/>
    <lineage>
        <taxon>Eukaryota</taxon>
        <taxon>Viridiplantae</taxon>
        <taxon>Streptophyta</taxon>
        <taxon>Embryophyta</taxon>
        <taxon>Tracheophyta</taxon>
        <taxon>Spermatophyta</taxon>
        <taxon>Magnoliopsida</taxon>
        <taxon>eudicotyledons</taxon>
        <taxon>Gunneridae</taxon>
        <taxon>Pentapetalae</taxon>
        <taxon>rosids</taxon>
        <taxon>malvids</taxon>
        <taxon>Brassicales</taxon>
        <taxon>Brassicaceae</taxon>
        <taxon>Brassiceae</taxon>
        <taxon>Brassica</taxon>
    </lineage>
</organism>
<dbReference type="EC" id="3.1.3.7" evidence="3"/>
<feature type="binding site" evidence="9">
    <location>
        <position position="135"/>
    </location>
    <ligand>
        <name>Mg(2+)</name>
        <dbReference type="ChEBI" id="CHEBI:18420"/>
        <label>1</label>
        <note>catalytic</note>
    </ligand>
</feature>